<evidence type="ECO:0000313" key="6">
    <source>
        <dbReference type="EMBL" id="PJE57464.1"/>
    </source>
</evidence>
<dbReference type="InterPro" id="IPR002661">
    <property type="entry name" value="Ribosome_recyc_fac"/>
</dbReference>
<comment type="similarity">
    <text evidence="1 3">Belongs to the RRF family.</text>
</comment>
<accession>A0A2M8KC43</accession>
<keyword evidence="3" id="KW-0963">Cytoplasm</keyword>
<dbReference type="HAMAP" id="MF_00040">
    <property type="entry name" value="RRF"/>
    <property type="match status" value="1"/>
</dbReference>
<dbReference type="Gene3D" id="3.30.1360.40">
    <property type="match status" value="1"/>
</dbReference>
<feature type="coiled-coil region" evidence="4">
    <location>
        <begin position="156"/>
        <end position="183"/>
    </location>
</feature>
<dbReference type="AlphaFoldDB" id="A0A2M8KC43"/>
<dbReference type="PANTHER" id="PTHR20982">
    <property type="entry name" value="RIBOSOME RECYCLING FACTOR"/>
    <property type="match status" value="1"/>
</dbReference>
<dbReference type="InterPro" id="IPR036191">
    <property type="entry name" value="RRF_sf"/>
</dbReference>
<dbReference type="NCBIfam" id="TIGR00496">
    <property type="entry name" value="frr"/>
    <property type="match status" value="1"/>
</dbReference>
<evidence type="ECO:0000256" key="1">
    <source>
        <dbReference type="ARBA" id="ARBA00005912"/>
    </source>
</evidence>
<organism evidence="6 7">
    <name type="scientific">Candidatus Portnoybacteria bacterium CG10_big_fil_rev_8_21_14_0_10_38_18</name>
    <dbReference type="NCBI Taxonomy" id="1974813"/>
    <lineage>
        <taxon>Bacteria</taxon>
        <taxon>Candidatus Portnoyibacteriota</taxon>
    </lineage>
</organism>
<dbReference type="EMBL" id="PFDX01000021">
    <property type="protein sequence ID" value="PJE57464.1"/>
    <property type="molecule type" value="Genomic_DNA"/>
</dbReference>
<dbReference type="GO" id="GO:0006415">
    <property type="term" value="P:translational termination"/>
    <property type="evidence" value="ECO:0007669"/>
    <property type="project" value="UniProtKB-UniRule"/>
</dbReference>
<name>A0A2M8KC43_9BACT</name>
<protein>
    <recommendedName>
        <fullName evidence="3">Ribosome-recycling factor</fullName>
        <shortName evidence="3">RRF</shortName>
    </recommendedName>
    <alternativeName>
        <fullName evidence="3">Ribosome-releasing factor</fullName>
    </alternativeName>
</protein>
<dbReference type="InterPro" id="IPR023584">
    <property type="entry name" value="Ribosome_recyc_fac_dom"/>
</dbReference>
<evidence type="ECO:0000256" key="2">
    <source>
        <dbReference type="ARBA" id="ARBA00022917"/>
    </source>
</evidence>
<keyword evidence="4" id="KW-0175">Coiled coil</keyword>
<gene>
    <name evidence="3" type="primary">frr</name>
    <name evidence="6" type="ORF">COU82_01875</name>
</gene>
<comment type="function">
    <text evidence="3">Responsible for the release of ribosomes from messenger RNA at the termination of protein biosynthesis. May increase the efficiency of translation by recycling ribosomes from one round of translation to another.</text>
</comment>
<feature type="domain" description="Ribosome recycling factor" evidence="5">
    <location>
        <begin position="20"/>
        <end position="182"/>
    </location>
</feature>
<reference evidence="7" key="1">
    <citation type="submission" date="2017-09" db="EMBL/GenBank/DDBJ databases">
        <title>Depth-based differentiation of microbial function through sediment-hosted aquifers and enrichment of novel symbionts in the deep terrestrial subsurface.</title>
        <authorList>
            <person name="Probst A.J."/>
            <person name="Ladd B."/>
            <person name="Jarett J.K."/>
            <person name="Geller-Mcgrath D.E."/>
            <person name="Sieber C.M.K."/>
            <person name="Emerson J.B."/>
            <person name="Anantharaman K."/>
            <person name="Thomas B.C."/>
            <person name="Malmstrom R."/>
            <person name="Stieglmeier M."/>
            <person name="Klingl A."/>
            <person name="Woyke T."/>
            <person name="Ryan C.M."/>
            <person name="Banfield J.F."/>
        </authorList>
    </citation>
    <scope>NUCLEOTIDE SEQUENCE [LARGE SCALE GENOMIC DNA]</scope>
</reference>
<keyword evidence="2 3" id="KW-0648">Protein biosynthesis</keyword>
<dbReference type="Gene3D" id="1.10.132.20">
    <property type="entry name" value="Ribosome-recycling factor"/>
    <property type="match status" value="1"/>
</dbReference>
<dbReference type="Proteomes" id="UP000231648">
    <property type="component" value="Unassembled WGS sequence"/>
</dbReference>
<dbReference type="GO" id="GO:0005737">
    <property type="term" value="C:cytoplasm"/>
    <property type="evidence" value="ECO:0007669"/>
    <property type="project" value="UniProtKB-SubCell"/>
</dbReference>
<dbReference type="SUPFAM" id="SSF55194">
    <property type="entry name" value="Ribosome recycling factor, RRF"/>
    <property type="match status" value="1"/>
</dbReference>
<dbReference type="GO" id="GO:0043023">
    <property type="term" value="F:ribosomal large subunit binding"/>
    <property type="evidence" value="ECO:0007669"/>
    <property type="project" value="TreeGrafter"/>
</dbReference>
<dbReference type="PANTHER" id="PTHR20982:SF3">
    <property type="entry name" value="MITOCHONDRIAL RIBOSOME RECYCLING FACTOR PSEUDO 1"/>
    <property type="match status" value="1"/>
</dbReference>
<evidence type="ECO:0000256" key="3">
    <source>
        <dbReference type="HAMAP-Rule" id="MF_00040"/>
    </source>
</evidence>
<evidence type="ECO:0000259" key="5">
    <source>
        <dbReference type="Pfam" id="PF01765"/>
    </source>
</evidence>
<dbReference type="FunFam" id="3.30.1360.40:FF:000001">
    <property type="entry name" value="Ribosome-recycling factor"/>
    <property type="match status" value="1"/>
</dbReference>
<comment type="subcellular location">
    <subcellularLocation>
        <location evidence="3">Cytoplasm</location>
    </subcellularLocation>
</comment>
<proteinExistence type="inferred from homology"/>
<evidence type="ECO:0000313" key="7">
    <source>
        <dbReference type="Proteomes" id="UP000231648"/>
    </source>
</evidence>
<dbReference type="Pfam" id="PF01765">
    <property type="entry name" value="RRF"/>
    <property type="match status" value="1"/>
</dbReference>
<evidence type="ECO:0000256" key="4">
    <source>
        <dbReference type="SAM" id="Coils"/>
    </source>
</evidence>
<comment type="caution">
    <text evidence="6">The sequence shown here is derived from an EMBL/GenBank/DDBJ whole genome shotgun (WGS) entry which is preliminary data.</text>
</comment>
<sequence>MYKKLLDDLRPELEKTVQFLKSELVKIKTSRATPAMVEDIEIDCYNQKFPVKQLATINVPQSRLITIQPWDKAILQDIERGIRNNSGFSPVVDGDLIRINIPALNEEQRKEYCKVIADKSEEARISTRLHRERVWKGIQEMEKKGEIREDDKFRAKDDLQELIDDYNQKIEEMKKNKESEVMTV</sequence>